<accession>A0A0A9AV08</accession>
<dbReference type="EMBL" id="GBRH01244202">
    <property type="protein sequence ID" value="JAD53693.1"/>
    <property type="molecule type" value="Transcribed_RNA"/>
</dbReference>
<name>A0A0A9AV08_ARUDO</name>
<dbReference type="AlphaFoldDB" id="A0A0A9AV08"/>
<proteinExistence type="predicted"/>
<reference evidence="1" key="1">
    <citation type="submission" date="2014-09" db="EMBL/GenBank/DDBJ databases">
        <authorList>
            <person name="Magalhaes I.L.F."/>
            <person name="Oliveira U."/>
            <person name="Santos F.R."/>
            <person name="Vidigal T.H.D.A."/>
            <person name="Brescovit A.D."/>
            <person name="Santos A.J."/>
        </authorList>
    </citation>
    <scope>NUCLEOTIDE SEQUENCE</scope>
    <source>
        <tissue evidence="1">Shoot tissue taken approximately 20 cm above the soil surface</tissue>
    </source>
</reference>
<organism evidence="1">
    <name type="scientific">Arundo donax</name>
    <name type="common">Giant reed</name>
    <name type="synonym">Donax arundinaceus</name>
    <dbReference type="NCBI Taxonomy" id="35708"/>
    <lineage>
        <taxon>Eukaryota</taxon>
        <taxon>Viridiplantae</taxon>
        <taxon>Streptophyta</taxon>
        <taxon>Embryophyta</taxon>
        <taxon>Tracheophyta</taxon>
        <taxon>Spermatophyta</taxon>
        <taxon>Magnoliopsida</taxon>
        <taxon>Liliopsida</taxon>
        <taxon>Poales</taxon>
        <taxon>Poaceae</taxon>
        <taxon>PACMAD clade</taxon>
        <taxon>Arundinoideae</taxon>
        <taxon>Arundineae</taxon>
        <taxon>Arundo</taxon>
    </lineage>
</organism>
<evidence type="ECO:0000313" key="1">
    <source>
        <dbReference type="EMBL" id="JAD53693.1"/>
    </source>
</evidence>
<sequence>MPAVFAVTQLSSQNMEDMGMKMMPTIPLPKKKEREGKERCLLFFLRMKDA</sequence>
<protein>
    <submittedName>
        <fullName evidence="1">Uncharacterized protein</fullName>
    </submittedName>
</protein>
<reference evidence="1" key="2">
    <citation type="journal article" date="2015" name="Data Brief">
        <title>Shoot transcriptome of the giant reed, Arundo donax.</title>
        <authorList>
            <person name="Barrero R.A."/>
            <person name="Guerrero F.D."/>
            <person name="Moolhuijzen P."/>
            <person name="Goolsby J.A."/>
            <person name="Tidwell J."/>
            <person name="Bellgard S.E."/>
            <person name="Bellgard M.I."/>
        </authorList>
    </citation>
    <scope>NUCLEOTIDE SEQUENCE</scope>
    <source>
        <tissue evidence="1">Shoot tissue taken approximately 20 cm above the soil surface</tissue>
    </source>
</reference>